<dbReference type="EMBL" id="CM007895">
    <property type="protein sequence ID" value="OTG21880.1"/>
    <property type="molecule type" value="Genomic_DNA"/>
</dbReference>
<protein>
    <submittedName>
        <fullName evidence="1">Uncharacterized protein</fullName>
    </submittedName>
</protein>
<organism evidence="1 2">
    <name type="scientific">Helianthus annuus</name>
    <name type="common">Common sunflower</name>
    <dbReference type="NCBI Taxonomy" id="4232"/>
    <lineage>
        <taxon>Eukaryota</taxon>
        <taxon>Viridiplantae</taxon>
        <taxon>Streptophyta</taxon>
        <taxon>Embryophyta</taxon>
        <taxon>Tracheophyta</taxon>
        <taxon>Spermatophyta</taxon>
        <taxon>Magnoliopsida</taxon>
        <taxon>eudicotyledons</taxon>
        <taxon>Gunneridae</taxon>
        <taxon>Pentapetalae</taxon>
        <taxon>asterids</taxon>
        <taxon>campanulids</taxon>
        <taxon>Asterales</taxon>
        <taxon>Asteraceae</taxon>
        <taxon>Asteroideae</taxon>
        <taxon>Heliantheae alliance</taxon>
        <taxon>Heliantheae</taxon>
        <taxon>Helianthus</taxon>
    </lineage>
</organism>
<keyword evidence="2" id="KW-1185">Reference proteome</keyword>
<gene>
    <name evidence="1" type="ORF">HannXRQ_Chr06g0165351</name>
</gene>
<name>A0A251UEU8_HELAN</name>
<reference evidence="2" key="1">
    <citation type="journal article" date="2017" name="Nature">
        <title>The sunflower genome provides insights into oil metabolism, flowering and Asterid evolution.</title>
        <authorList>
            <person name="Badouin H."/>
            <person name="Gouzy J."/>
            <person name="Grassa C.J."/>
            <person name="Murat F."/>
            <person name="Staton S.E."/>
            <person name="Cottret L."/>
            <person name="Lelandais-Briere C."/>
            <person name="Owens G.L."/>
            <person name="Carrere S."/>
            <person name="Mayjonade B."/>
            <person name="Legrand L."/>
            <person name="Gill N."/>
            <person name="Kane N.C."/>
            <person name="Bowers J.E."/>
            <person name="Hubner S."/>
            <person name="Bellec A."/>
            <person name="Berard A."/>
            <person name="Berges H."/>
            <person name="Blanchet N."/>
            <person name="Boniface M.C."/>
            <person name="Brunel D."/>
            <person name="Catrice O."/>
            <person name="Chaidir N."/>
            <person name="Claudel C."/>
            <person name="Donnadieu C."/>
            <person name="Faraut T."/>
            <person name="Fievet G."/>
            <person name="Helmstetter N."/>
            <person name="King M."/>
            <person name="Knapp S.J."/>
            <person name="Lai Z."/>
            <person name="Le Paslier M.C."/>
            <person name="Lippi Y."/>
            <person name="Lorenzon L."/>
            <person name="Mandel J.R."/>
            <person name="Marage G."/>
            <person name="Marchand G."/>
            <person name="Marquand E."/>
            <person name="Bret-Mestries E."/>
            <person name="Morien E."/>
            <person name="Nambeesan S."/>
            <person name="Nguyen T."/>
            <person name="Pegot-Espagnet P."/>
            <person name="Pouilly N."/>
            <person name="Raftis F."/>
            <person name="Sallet E."/>
            <person name="Schiex T."/>
            <person name="Thomas J."/>
            <person name="Vandecasteele C."/>
            <person name="Vares D."/>
            <person name="Vear F."/>
            <person name="Vautrin S."/>
            <person name="Crespi M."/>
            <person name="Mangin B."/>
            <person name="Burke J.M."/>
            <person name="Salse J."/>
            <person name="Munos S."/>
            <person name="Vincourt P."/>
            <person name="Rieseberg L.H."/>
            <person name="Langlade N.B."/>
        </authorList>
    </citation>
    <scope>NUCLEOTIDE SEQUENCE [LARGE SCALE GENOMIC DNA]</scope>
    <source>
        <strain evidence="2">cv. SF193</strain>
    </source>
</reference>
<dbReference type="Proteomes" id="UP000215914">
    <property type="component" value="Chromosome 6"/>
</dbReference>
<accession>A0A251UEU8</accession>
<dbReference type="AlphaFoldDB" id="A0A251UEU8"/>
<proteinExistence type="predicted"/>
<dbReference type="InParanoid" id="A0A251UEU8"/>
<sequence length="54" mass="6289">MFTEMFYKLSKCVCEFWTECSPQNVCLSKCASPLSHYTAWDPIDGPKDHLSRTR</sequence>
<evidence type="ECO:0000313" key="2">
    <source>
        <dbReference type="Proteomes" id="UP000215914"/>
    </source>
</evidence>
<evidence type="ECO:0000313" key="1">
    <source>
        <dbReference type="EMBL" id="OTG21880.1"/>
    </source>
</evidence>